<dbReference type="SUPFAM" id="SSF75169">
    <property type="entry name" value="DsrEFH-like"/>
    <property type="match status" value="1"/>
</dbReference>
<protein>
    <submittedName>
        <fullName evidence="1">tRNA 2-thiouridine synthesizing protein B</fullName>
    </submittedName>
</protein>
<evidence type="ECO:0000313" key="1">
    <source>
        <dbReference type="EMBL" id="SEA39841.1"/>
    </source>
</evidence>
<dbReference type="Pfam" id="PF04077">
    <property type="entry name" value="DsrH"/>
    <property type="match status" value="1"/>
</dbReference>
<accession>A0A1H4AVF7</accession>
<proteinExistence type="predicted"/>
<dbReference type="STRING" id="1122198.SAMN02745729_10369"/>
<dbReference type="RefSeq" id="WP_091824030.1">
    <property type="nucleotide sequence ID" value="NZ_FNRJ01000003.1"/>
</dbReference>
<name>A0A1H4AVF7_9GAMM</name>
<dbReference type="NCBIfam" id="TIGR03011">
    <property type="entry name" value="sulf_tusB_dsrH"/>
    <property type="match status" value="1"/>
</dbReference>
<keyword evidence="2" id="KW-1185">Reference proteome</keyword>
<organism evidence="1 2">
    <name type="scientific">Marinobacterium iners DSM 11526</name>
    <dbReference type="NCBI Taxonomy" id="1122198"/>
    <lineage>
        <taxon>Bacteria</taxon>
        <taxon>Pseudomonadati</taxon>
        <taxon>Pseudomonadota</taxon>
        <taxon>Gammaproteobacteria</taxon>
        <taxon>Oceanospirillales</taxon>
        <taxon>Oceanospirillaceae</taxon>
        <taxon>Marinobacterium</taxon>
    </lineage>
</organism>
<dbReference type="Gene3D" id="3.40.1260.10">
    <property type="entry name" value="DsrEFH-like"/>
    <property type="match status" value="1"/>
</dbReference>
<evidence type="ECO:0000313" key="2">
    <source>
        <dbReference type="Proteomes" id="UP000242469"/>
    </source>
</evidence>
<dbReference type="AlphaFoldDB" id="A0A1H4AVF7"/>
<dbReference type="PANTHER" id="PTHR37526:SF1">
    <property type="entry name" value="PROTEIN TUSB"/>
    <property type="match status" value="1"/>
</dbReference>
<dbReference type="PANTHER" id="PTHR37526">
    <property type="entry name" value="PROTEIN TUSB"/>
    <property type="match status" value="1"/>
</dbReference>
<dbReference type="EMBL" id="FNRJ01000003">
    <property type="protein sequence ID" value="SEA39841.1"/>
    <property type="molecule type" value="Genomic_DNA"/>
</dbReference>
<reference evidence="2" key="1">
    <citation type="submission" date="2016-10" db="EMBL/GenBank/DDBJ databases">
        <authorList>
            <person name="Varghese N."/>
            <person name="Submissions S."/>
        </authorList>
    </citation>
    <scope>NUCLEOTIDE SEQUENCE [LARGE SCALE GENOMIC DNA]</scope>
    <source>
        <strain evidence="2">DSM 11526</strain>
    </source>
</reference>
<gene>
    <name evidence="1" type="ORF">SAMN02745729_10369</name>
</gene>
<dbReference type="GO" id="GO:0002143">
    <property type="term" value="P:tRNA wobble position uridine thiolation"/>
    <property type="evidence" value="ECO:0007669"/>
    <property type="project" value="InterPro"/>
</dbReference>
<sequence>MILHTLNTSPSDRTAFQTCAASLSENDSLLLIEEAVYWLLPHYRNELTRLPARILALEPDLLARGITPDGVSCVDDAGFVELAVTHDSVINWF</sequence>
<dbReference type="Proteomes" id="UP000242469">
    <property type="component" value="Unassembled WGS sequence"/>
</dbReference>
<dbReference type="OrthoDB" id="9795117at2"/>
<dbReference type="GO" id="GO:1990228">
    <property type="term" value="C:sulfurtransferase complex"/>
    <property type="evidence" value="ECO:0007669"/>
    <property type="project" value="TreeGrafter"/>
</dbReference>
<dbReference type="InterPro" id="IPR007215">
    <property type="entry name" value="Sulphur_relay_TusB/DsrH"/>
</dbReference>
<dbReference type="InterPro" id="IPR027396">
    <property type="entry name" value="DsrEFH-like"/>
</dbReference>